<dbReference type="InterPro" id="IPR004360">
    <property type="entry name" value="Glyas_Fos-R_dOase_dom"/>
</dbReference>
<dbReference type="PANTHER" id="PTHR36437:SF2">
    <property type="entry name" value="GLYOXALASE_BLEOMYCIN RESISTANCE PROTEIN_DIOXYGENASE"/>
    <property type="match status" value="1"/>
</dbReference>
<dbReference type="Proteomes" id="UP000315983">
    <property type="component" value="Unassembled WGS sequence"/>
</dbReference>
<dbReference type="EMBL" id="BOQM01000016">
    <property type="protein sequence ID" value="GIM85770.1"/>
    <property type="molecule type" value="Genomic_DNA"/>
</dbReference>
<dbReference type="EMBL" id="VFOL01000001">
    <property type="protein sequence ID" value="TQL38783.1"/>
    <property type="molecule type" value="Genomic_DNA"/>
</dbReference>
<feature type="domain" description="VOC" evidence="1">
    <location>
        <begin position="4"/>
        <end position="135"/>
    </location>
</feature>
<keyword evidence="5" id="KW-1185">Reference proteome</keyword>
<protein>
    <submittedName>
        <fullName evidence="2">Glyoxalase/bleomycin resistance protein</fullName>
    </submittedName>
    <submittedName>
        <fullName evidence="3">Putative enzyme related to lactoylglutathione lyase</fullName>
    </submittedName>
</protein>
<dbReference type="GO" id="GO:0016829">
    <property type="term" value="F:lyase activity"/>
    <property type="evidence" value="ECO:0007669"/>
    <property type="project" value="UniProtKB-KW"/>
</dbReference>
<sequence length="136" mass="14881">MNITISASFLPHENADASVSFYREVLGFEIRNDVGYDGMRWVTVGPVGQPQTSIVLQPPAADPGINDEERRTIEEMMAKGTYAGVLLATPDLDEVFERVQASGAEVVQEPIEQGYGVRDCAFRDPAGNLLRIQQAP</sequence>
<organism evidence="3 4">
    <name type="scientific">Salinispora arenicola</name>
    <dbReference type="NCBI Taxonomy" id="168697"/>
    <lineage>
        <taxon>Bacteria</taxon>
        <taxon>Bacillati</taxon>
        <taxon>Actinomycetota</taxon>
        <taxon>Actinomycetes</taxon>
        <taxon>Micromonosporales</taxon>
        <taxon>Micromonosporaceae</taxon>
        <taxon>Salinispora</taxon>
    </lineage>
</organism>
<evidence type="ECO:0000313" key="4">
    <source>
        <dbReference type="Proteomes" id="UP000315983"/>
    </source>
</evidence>
<dbReference type="Gene3D" id="3.10.180.10">
    <property type="entry name" value="2,3-Dihydroxybiphenyl 1,2-Dioxygenase, domain 1"/>
    <property type="match status" value="1"/>
</dbReference>
<dbReference type="Proteomes" id="UP000677457">
    <property type="component" value="Unassembled WGS sequence"/>
</dbReference>
<dbReference type="InterPro" id="IPR029068">
    <property type="entry name" value="Glyas_Bleomycin-R_OHBP_Dase"/>
</dbReference>
<dbReference type="PANTHER" id="PTHR36437">
    <property type="entry name" value="GLYOXALASE/BLEOMYCIN RESISTANCE PROTEIN/DIOXYGENASE"/>
    <property type="match status" value="1"/>
</dbReference>
<reference evidence="2 5" key="2">
    <citation type="submission" date="2021-03" db="EMBL/GenBank/DDBJ databases">
        <title>Whole genome shotgun sequence of Salinispora arenicola NBRC 105043.</title>
        <authorList>
            <person name="Komaki H."/>
            <person name="Tamura T."/>
        </authorList>
    </citation>
    <scope>NUCLEOTIDE SEQUENCE [LARGE SCALE GENOMIC DNA]</scope>
    <source>
        <strain evidence="2 5">NBRC 105043</strain>
    </source>
</reference>
<reference evidence="3 4" key="1">
    <citation type="submission" date="2019-06" db="EMBL/GenBank/DDBJ databases">
        <title>Sequencing the genomes of 1000 actinobacteria strains.</title>
        <authorList>
            <person name="Klenk H.-P."/>
        </authorList>
    </citation>
    <scope>NUCLEOTIDE SEQUENCE [LARGE SCALE GENOMIC DNA]</scope>
    <source>
        <strain evidence="3 4">DSM 44819</strain>
    </source>
</reference>
<accession>A0A542XSZ2</accession>
<dbReference type="Pfam" id="PF00903">
    <property type="entry name" value="Glyoxalase"/>
    <property type="match status" value="1"/>
</dbReference>
<proteinExistence type="predicted"/>
<evidence type="ECO:0000313" key="5">
    <source>
        <dbReference type="Proteomes" id="UP000677457"/>
    </source>
</evidence>
<evidence type="ECO:0000259" key="1">
    <source>
        <dbReference type="PROSITE" id="PS51819"/>
    </source>
</evidence>
<comment type="caution">
    <text evidence="3">The sequence shown here is derived from an EMBL/GenBank/DDBJ whole genome shotgun (WGS) entry which is preliminary data.</text>
</comment>
<evidence type="ECO:0000313" key="3">
    <source>
        <dbReference type="EMBL" id="TQL38783.1"/>
    </source>
</evidence>
<gene>
    <name evidence="3" type="ORF">FB564_3996</name>
    <name evidence="2" type="ORF">Sar04_25060</name>
</gene>
<dbReference type="SUPFAM" id="SSF54593">
    <property type="entry name" value="Glyoxalase/Bleomycin resistance protein/Dihydroxybiphenyl dioxygenase"/>
    <property type="match status" value="1"/>
</dbReference>
<evidence type="ECO:0000313" key="2">
    <source>
        <dbReference type="EMBL" id="GIM85770.1"/>
    </source>
</evidence>
<dbReference type="AlphaFoldDB" id="A0A542XSZ2"/>
<keyword evidence="3" id="KW-0456">Lyase</keyword>
<dbReference type="RefSeq" id="WP_012182504.1">
    <property type="nucleotide sequence ID" value="NZ_BOQM01000016.1"/>
</dbReference>
<dbReference type="OMA" id="RMRWITV"/>
<dbReference type="PROSITE" id="PS51819">
    <property type="entry name" value="VOC"/>
    <property type="match status" value="1"/>
</dbReference>
<dbReference type="GeneID" id="93773160"/>
<dbReference type="CDD" id="cd07263">
    <property type="entry name" value="VOC_like"/>
    <property type="match status" value="1"/>
</dbReference>
<name>A0A542XSZ2_SALAC</name>
<dbReference type="InterPro" id="IPR037523">
    <property type="entry name" value="VOC_core"/>
</dbReference>